<name>A0ABT9WER7_9BACL</name>
<sequence length="509" mass="56572">MSSEALTYENIKITPFDQMRLEQFSIEQKVNEHGKVTLSGTITKEQHDEYMQSVQSLTPVNVQQVMENGNTKKLFCGLITMLEMRKVQDVYYLQAEAHTYSYMLDLKRNTRSFQNPSLNYNALAREVGKSYKGYDVIYAVGRDDSIGKFVLQYYETDWTFLKRMAARMNTVLLPAAHLDSVKIYFGVPDDDSDEQLENYNYVVKKDMSSYLSQSRNSSSTIHESDFVHYEVTTHRVLNLGDVIRFKGRPYCIQQSRSSMEKGLLVHHYTITSRKGMNKAPLYNESIRGASIGGRVLAIQRDTVKVHLEIDGQGQESTAYSFPYATSYASEDGSGWYCMPEKGDSVRVHFPSTREAEAYAISSVNTYSEESALSQPSASNTGNQGGMMVAAGNSGGSGNAASSGDRMADPSVRYFRNPAGMEVKLTPEDVQISANNGKSIIKLEANGAITIMGQKEVSLHSQENVRIRAEKTLLLTAKDQIVISSDKGGKVSLDDSGNVTMAGTEVFTNS</sequence>
<accession>A0ABT9WER7</accession>
<dbReference type="SUPFAM" id="SSF69279">
    <property type="entry name" value="Phage tail proteins"/>
    <property type="match status" value="1"/>
</dbReference>
<organism evidence="1 2">
    <name type="scientific">Paenibacillus tundrae</name>
    <dbReference type="NCBI Taxonomy" id="528187"/>
    <lineage>
        <taxon>Bacteria</taxon>
        <taxon>Bacillati</taxon>
        <taxon>Bacillota</taxon>
        <taxon>Bacilli</taxon>
        <taxon>Bacillales</taxon>
        <taxon>Paenibacillaceae</taxon>
        <taxon>Paenibacillus</taxon>
    </lineage>
</organism>
<keyword evidence="2" id="KW-1185">Reference proteome</keyword>
<dbReference type="Proteomes" id="UP001233836">
    <property type="component" value="Unassembled WGS sequence"/>
</dbReference>
<comment type="caution">
    <text evidence="1">The sequence shown here is derived from an EMBL/GenBank/DDBJ whole genome shotgun (WGS) entry which is preliminary data.</text>
</comment>
<gene>
    <name evidence="1" type="ORF">J2T19_002752</name>
</gene>
<reference evidence="1 2" key="1">
    <citation type="submission" date="2023-07" db="EMBL/GenBank/DDBJ databases">
        <title>Sorghum-associated microbial communities from plants grown in Nebraska, USA.</title>
        <authorList>
            <person name="Schachtman D."/>
        </authorList>
    </citation>
    <scope>NUCLEOTIDE SEQUENCE [LARGE SCALE GENOMIC DNA]</scope>
    <source>
        <strain evidence="1 2">DS1314</strain>
    </source>
</reference>
<dbReference type="Gene3D" id="3.55.50.10">
    <property type="entry name" value="Baseplate protein-like domains"/>
    <property type="match status" value="1"/>
</dbReference>
<dbReference type="Pfam" id="PF05954">
    <property type="entry name" value="Phage_GPD"/>
    <property type="match status" value="1"/>
</dbReference>
<evidence type="ECO:0000313" key="2">
    <source>
        <dbReference type="Proteomes" id="UP001233836"/>
    </source>
</evidence>
<dbReference type="RefSeq" id="WP_307216496.1">
    <property type="nucleotide sequence ID" value="NZ_JAUSTI010000006.1"/>
</dbReference>
<protein>
    <recommendedName>
        <fullName evidence="3">Gp5/Type VI secretion system Vgr protein OB-fold domain-containing protein</fullName>
    </recommendedName>
</protein>
<evidence type="ECO:0008006" key="3">
    <source>
        <dbReference type="Google" id="ProtNLM"/>
    </source>
</evidence>
<proteinExistence type="predicted"/>
<dbReference type="EMBL" id="JAUSTI010000006">
    <property type="protein sequence ID" value="MDQ0171300.1"/>
    <property type="molecule type" value="Genomic_DNA"/>
</dbReference>
<evidence type="ECO:0000313" key="1">
    <source>
        <dbReference type="EMBL" id="MDQ0171300.1"/>
    </source>
</evidence>